<dbReference type="RefSeq" id="WP_379047231.1">
    <property type="nucleotide sequence ID" value="NZ_JBHSKW010000064.1"/>
</dbReference>
<name>A0ABW5TWU8_9SPHI</name>
<dbReference type="EMBL" id="JBHULV010000045">
    <property type="protein sequence ID" value="MFD2732606.1"/>
    <property type="molecule type" value="Genomic_DNA"/>
</dbReference>
<evidence type="ECO:0008006" key="3">
    <source>
        <dbReference type="Google" id="ProtNLM"/>
    </source>
</evidence>
<accession>A0ABW5TWU8</accession>
<evidence type="ECO:0000313" key="1">
    <source>
        <dbReference type="EMBL" id="MFD2732606.1"/>
    </source>
</evidence>
<comment type="caution">
    <text evidence="1">The sequence shown here is derived from an EMBL/GenBank/DDBJ whole genome shotgun (WGS) entry which is preliminary data.</text>
</comment>
<dbReference type="InterPro" id="IPR039329">
    <property type="entry name" value="SIAE"/>
</dbReference>
<dbReference type="Proteomes" id="UP001597546">
    <property type="component" value="Unassembled WGS sequence"/>
</dbReference>
<proteinExistence type="predicted"/>
<protein>
    <recommendedName>
        <fullName evidence="3">Sialate O-acetylesterase</fullName>
    </recommendedName>
</protein>
<keyword evidence="2" id="KW-1185">Reference proteome</keyword>
<sequence length="107" mass="11943">MVLQRDAALKIWGWTSIGEKVKVTFNGKRASVITDKNGKWMMTRPPMKPGGPYQMKLEGKNSVTLKGILLGDVRLCSGQSNMKHQMKLHAISYANDIVLANFQNNLP</sequence>
<reference evidence="2" key="1">
    <citation type="journal article" date="2019" name="Int. J. Syst. Evol. Microbiol.">
        <title>The Global Catalogue of Microorganisms (GCM) 10K type strain sequencing project: providing services to taxonomists for standard genome sequencing and annotation.</title>
        <authorList>
            <consortium name="The Broad Institute Genomics Platform"/>
            <consortium name="The Broad Institute Genome Sequencing Center for Infectious Disease"/>
            <person name="Wu L."/>
            <person name="Ma J."/>
        </authorList>
    </citation>
    <scope>NUCLEOTIDE SEQUENCE [LARGE SCALE GENOMIC DNA]</scope>
    <source>
        <strain evidence="2">KCTC 42456</strain>
    </source>
</reference>
<evidence type="ECO:0000313" key="2">
    <source>
        <dbReference type="Proteomes" id="UP001597546"/>
    </source>
</evidence>
<dbReference type="PANTHER" id="PTHR22901">
    <property type="entry name" value="SIALATE O-ACETYLESTERASE"/>
    <property type="match status" value="1"/>
</dbReference>
<organism evidence="1 2">
    <name type="scientific">Pedobacter alpinus</name>
    <dbReference type="NCBI Taxonomy" id="1590643"/>
    <lineage>
        <taxon>Bacteria</taxon>
        <taxon>Pseudomonadati</taxon>
        <taxon>Bacteroidota</taxon>
        <taxon>Sphingobacteriia</taxon>
        <taxon>Sphingobacteriales</taxon>
        <taxon>Sphingobacteriaceae</taxon>
        <taxon>Pedobacter</taxon>
    </lineage>
</organism>
<gene>
    <name evidence="1" type="ORF">ACFSSE_12930</name>
</gene>
<dbReference type="PANTHER" id="PTHR22901:SF0">
    <property type="entry name" value="SIALATE O-ACETYLESTERASE"/>
    <property type="match status" value="1"/>
</dbReference>